<dbReference type="Pfam" id="PF00400">
    <property type="entry name" value="WD40"/>
    <property type="match status" value="6"/>
</dbReference>
<dbReference type="SUPFAM" id="SSF81383">
    <property type="entry name" value="F-box domain"/>
    <property type="match status" value="1"/>
</dbReference>
<dbReference type="OrthoDB" id="190105at2759"/>
<dbReference type="InterPro" id="IPR020472">
    <property type="entry name" value="WD40_PAC1"/>
</dbReference>
<evidence type="ECO:0000256" key="4">
    <source>
        <dbReference type="SAM" id="MobiDB-lite"/>
    </source>
</evidence>
<dbReference type="SUPFAM" id="SSF50978">
    <property type="entry name" value="WD40 repeat-like"/>
    <property type="match status" value="1"/>
</dbReference>
<sequence length="597" mass="66648">MDICGPEDISPPATPPNFNFTGPTATPSCSSPSHHRTPLPQRPKYFDTRNGPSSSSSSTTHPSQLVDILNDTQIEHIHHLITSYQELESQQKQFFLYELINCCNSSQLTYLNSLIAPRLKIDFLKELPIEISLHVLSFIDDPKTLARAACVSTFWNSLLRDEATWKSLCMKHQYQRRNSSICGGELLAPPTQRLNFSYRQYFKRKYNIAATWAHGGRVKVVDGQNAFGGGNGGDALVTSLQFDDKYIVVGCDNHRIEVFDTQTAKKVRTLEGHEGGVWALQFTGGGKHDPERILVSGGCDRDVRVWDLDTGRQRHVLQGHTSTVRCLKMKDKQVAVTGSRDMTLRIWNVETGTLLHVLLGHQHSVRCLEIHDNIVVSGSYDATARIWDMQTGRCLHVLSGHQSQIYAIAFDGQKVITGSLDYTIKVWSAETGQCLATLQGHTSLVGQLQLTGSTLASGSSDGCLRLWSMSTYQCVQQISAHDNSVTCLQFDDRRMLSGGNDGKVLLFDSKTGRLIRNFSNPGKTVWKLQFSDTKAVVLKQVEHPERHTVMEVHDFDVVDDDEDDNNHNHRNDDVRSAASPFPSVKPSSNGMMMMDMD</sequence>
<feature type="compositionally biased region" description="Polar residues" evidence="4">
    <location>
        <begin position="16"/>
        <end position="32"/>
    </location>
</feature>
<dbReference type="PRINTS" id="PR00320">
    <property type="entry name" value="GPROTEINBRPT"/>
</dbReference>
<dbReference type="InterPro" id="IPR001810">
    <property type="entry name" value="F-box_dom"/>
</dbReference>
<feature type="domain" description="F-box" evidence="5">
    <location>
        <begin position="121"/>
        <end position="168"/>
    </location>
</feature>
<dbReference type="InterPro" id="IPR036322">
    <property type="entry name" value="WD40_repeat_dom_sf"/>
</dbReference>
<dbReference type="PROSITE" id="PS50294">
    <property type="entry name" value="WD_REPEATS_REGION"/>
    <property type="match status" value="5"/>
</dbReference>
<dbReference type="InterPro" id="IPR019775">
    <property type="entry name" value="WD40_repeat_CS"/>
</dbReference>
<dbReference type="Gene3D" id="1.20.1280.50">
    <property type="match status" value="1"/>
</dbReference>
<evidence type="ECO:0000256" key="1">
    <source>
        <dbReference type="ARBA" id="ARBA00022574"/>
    </source>
</evidence>
<name>A0A1X2HKD0_9FUNG</name>
<gene>
    <name evidence="6" type="ORF">BCR42DRAFT_339311</name>
</gene>
<comment type="caution">
    <text evidence="6">The sequence shown here is derived from an EMBL/GenBank/DDBJ whole genome shotgun (WGS) entry which is preliminary data.</text>
</comment>
<evidence type="ECO:0000256" key="3">
    <source>
        <dbReference type="PROSITE-ProRule" id="PRU00221"/>
    </source>
</evidence>
<feature type="compositionally biased region" description="Basic and acidic residues" evidence="4">
    <location>
        <begin position="565"/>
        <end position="575"/>
    </location>
</feature>
<feature type="repeat" description="WD" evidence="3">
    <location>
        <begin position="317"/>
        <end position="357"/>
    </location>
</feature>
<dbReference type="Gene3D" id="2.130.10.10">
    <property type="entry name" value="YVTN repeat-like/Quinoprotein amine dehydrogenase"/>
    <property type="match status" value="1"/>
</dbReference>
<dbReference type="PROSITE" id="PS50082">
    <property type="entry name" value="WD_REPEATS_2"/>
    <property type="match status" value="6"/>
</dbReference>
<keyword evidence="1 3" id="KW-0853">WD repeat</keyword>
<dbReference type="SMART" id="SM00320">
    <property type="entry name" value="WD40"/>
    <property type="match status" value="7"/>
</dbReference>
<evidence type="ECO:0000313" key="7">
    <source>
        <dbReference type="Proteomes" id="UP000193560"/>
    </source>
</evidence>
<dbReference type="InterPro" id="IPR015943">
    <property type="entry name" value="WD40/YVTN_repeat-like_dom_sf"/>
</dbReference>
<dbReference type="AlphaFoldDB" id="A0A1X2HKD0"/>
<feature type="repeat" description="WD" evidence="3">
    <location>
        <begin position="358"/>
        <end position="397"/>
    </location>
</feature>
<dbReference type="PANTHER" id="PTHR22847">
    <property type="entry name" value="WD40 REPEAT PROTEIN"/>
    <property type="match status" value="1"/>
</dbReference>
<dbReference type="Proteomes" id="UP000193560">
    <property type="component" value="Unassembled WGS sequence"/>
</dbReference>
<proteinExistence type="predicted"/>
<feature type="repeat" description="WD" evidence="3">
    <location>
        <begin position="270"/>
        <end position="316"/>
    </location>
</feature>
<keyword evidence="7" id="KW-1185">Reference proteome</keyword>
<evidence type="ECO:0000256" key="2">
    <source>
        <dbReference type="ARBA" id="ARBA00022737"/>
    </source>
</evidence>
<dbReference type="PROSITE" id="PS00678">
    <property type="entry name" value="WD_REPEATS_1"/>
    <property type="match status" value="3"/>
</dbReference>
<feature type="repeat" description="WD" evidence="3">
    <location>
        <begin position="438"/>
        <end position="477"/>
    </location>
</feature>
<dbReference type="InterPro" id="IPR001680">
    <property type="entry name" value="WD40_rpt"/>
</dbReference>
<dbReference type="PANTHER" id="PTHR22847:SF732">
    <property type="entry name" value="F-BOX DOMAIN-CONTAINING PROTEIN"/>
    <property type="match status" value="1"/>
</dbReference>
<feature type="repeat" description="WD" evidence="3">
    <location>
        <begin position="398"/>
        <end position="437"/>
    </location>
</feature>
<keyword evidence="2" id="KW-0677">Repeat</keyword>
<feature type="region of interest" description="Disordered" evidence="4">
    <location>
        <begin position="558"/>
        <end position="597"/>
    </location>
</feature>
<dbReference type="SMART" id="SM00256">
    <property type="entry name" value="FBOX"/>
    <property type="match status" value="1"/>
</dbReference>
<dbReference type="STRING" id="90262.A0A1X2HKD0"/>
<dbReference type="Pfam" id="PF12937">
    <property type="entry name" value="F-box-like"/>
    <property type="match status" value="1"/>
</dbReference>
<dbReference type="InterPro" id="IPR036047">
    <property type="entry name" value="F-box-like_dom_sf"/>
</dbReference>
<dbReference type="CDD" id="cd00200">
    <property type="entry name" value="WD40"/>
    <property type="match status" value="1"/>
</dbReference>
<feature type="region of interest" description="Disordered" evidence="4">
    <location>
        <begin position="1"/>
        <end position="62"/>
    </location>
</feature>
<protein>
    <submittedName>
        <fullName evidence="6">WD40-repeat-containing domain protein</fullName>
    </submittedName>
</protein>
<reference evidence="6 7" key="1">
    <citation type="submission" date="2016-07" db="EMBL/GenBank/DDBJ databases">
        <title>Pervasive Adenine N6-methylation of Active Genes in Fungi.</title>
        <authorList>
            <consortium name="DOE Joint Genome Institute"/>
            <person name="Mondo S.J."/>
            <person name="Dannebaum R.O."/>
            <person name="Kuo R.C."/>
            <person name="Labutti K."/>
            <person name="Haridas S."/>
            <person name="Kuo A."/>
            <person name="Salamov A."/>
            <person name="Ahrendt S.R."/>
            <person name="Lipzen A."/>
            <person name="Sullivan W."/>
            <person name="Andreopoulos W.B."/>
            <person name="Clum A."/>
            <person name="Lindquist E."/>
            <person name="Daum C."/>
            <person name="Ramamoorthy G.K."/>
            <person name="Gryganskyi A."/>
            <person name="Culley D."/>
            <person name="Magnuson J.K."/>
            <person name="James T.Y."/>
            <person name="O'Malley M.A."/>
            <person name="Stajich J.E."/>
            <person name="Spatafora J.W."/>
            <person name="Visel A."/>
            <person name="Grigoriev I.V."/>
        </authorList>
    </citation>
    <scope>NUCLEOTIDE SEQUENCE [LARGE SCALE GENOMIC DNA]</scope>
    <source>
        <strain evidence="6 7">NRRL 1336</strain>
    </source>
</reference>
<dbReference type="PROSITE" id="PS50181">
    <property type="entry name" value="FBOX"/>
    <property type="match status" value="1"/>
</dbReference>
<accession>A0A1X2HKD0</accession>
<organism evidence="6 7">
    <name type="scientific">Absidia repens</name>
    <dbReference type="NCBI Taxonomy" id="90262"/>
    <lineage>
        <taxon>Eukaryota</taxon>
        <taxon>Fungi</taxon>
        <taxon>Fungi incertae sedis</taxon>
        <taxon>Mucoromycota</taxon>
        <taxon>Mucoromycotina</taxon>
        <taxon>Mucoromycetes</taxon>
        <taxon>Mucorales</taxon>
        <taxon>Cunninghamellaceae</taxon>
        <taxon>Absidia</taxon>
    </lineage>
</organism>
<evidence type="ECO:0000259" key="5">
    <source>
        <dbReference type="PROSITE" id="PS50181"/>
    </source>
</evidence>
<evidence type="ECO:0000313" key="6">
    <source>
        <dbReference type="EMBL" id="ORY99559.1"/>
    </source>
</evidence>
<dbReference type="EMBL" id="MCGE01000061">
    <property type="protein sequence ID" value="ORY99559.1"/>
    <property type="molecule type" value="Genomic_DNA"/>
</dbReference>
<feature type="repeat" description="WD" evidence="3">
    <location>
        <begin position="478"/>
        <end position="517"/>
    </location>
</feature>